<accession>A0A8J4QZ75</accession>
<dbReference type="AlphaFoldDB" id="A0A8J4QZ75"/>
<comment type="caution">
    <text evidence="1">The sequence shown here is derived from an EMBL/GenBank/DDBJ whole genome shotgun (WGS) entry which is preliminary data.</text>
</comment>
<dbReference type="OrthoDB" id="1924577at2759"/>
<sequence length="68" mass="7359">MITAIPVIEVHCFVISESDQVGVQSLEILKVRAVLGERLKQEGILSSRAPKPDKAKKLLKPVNGCGGY</sequence>
<evidence type="ECO:0000313" key="2">
    <source>
        <dbReference type="Proteomes" id="UP000737018"/>
    </source>
</evidence>
<reference evidence="1" key="1">
    <citation type="submission" date="2020-03" db="EMBL/GenBank/DDBJ databases">
        <title>Castanea mollissima Vanexum genome sequencing.</title>
        <authorList>
            <person name="Staton M."/>
        </authorList>
    </citation>
    <scope>NUCLEOTIDE SEQUENCE</scope>
    <source>
        <tissue evidence="1">Leaf</tissue>
    </source>
</reference>
<gene>
    <name evidence="1" type="ORF">CMV_012838</name>
</gene>
<dbReference type="Proteomes" id="UP000737018">
    <property type="component" value="Unassembled WGS sequence"/>
</dbReference>
<keyword evidence="2" id="KW-1185">Reference proteome</keyword>
<proteinExistence type="predicted"/>
<protein>
    <submittedName>
        <fullName evidence="1">Uncharacterized protein</fullName>
    </submittedName>
</protein>
<evidence type="ECO:0000313" key="1">
    <source>
        <dbReference type="EMBL" id="KAF3962676.1"/>
    </source>
</evidence>
<name>A0A8J4QZ75_9ROSI</name>
<organism evidence="1 2">
    <name type="scientific">Castanea mollissima</name>
    <name type="common">Chinese chestnut</name>
    <dbReference type="NCBI Taxonomy" id="60419"/>
    <lineage>
        <taxon>Eukaryota</taxon>
        <taxon>Viridiplantae</taxon>
        <taxon>Streptophyta</taxon>
        <taxon>Embryophyta</taxon>
        <taxon>Tracheophyta</taxon>
        <taxon>Spermatophyta</taxon>
        <taxon>Magnoliopsida</taxon>
        <taxon>eudicotyledons</taxon>
        <taxon>Gunneridae</taxon>
        <taxon>Pentapetalae</taxon>
        <taxon>rosids</taxon>
        <taxon>fabids</taxon>
        <taxon>Fagales</taxon>
        <taxon>Fagaceae</taxon>
        <taxon>Castanea</taxon>
    </lineage>
</organism>
<dbReference type="EMBL" id="JRKL02001677">
    <property type="protein sequence ID" value="KAF3962676.1"/>
    <property type="molecule type" value="Genomic_DNA"/>
</dbReference>